<evidence type="ECO:0000256" key="4">
    <source>
        <dbReference type="ARBA" id="ARBA00023136"/>
    </source>
</evidence>
<dbReference type="GO" id="GO:0016020">
    <property type="term" value="C:membrane"/>
    <property type="evidence" value="ECO:0007669"/>
    <property type="project" value="UniProtKB-SubCell"/>
</dbReference>
<keyword evidence="2 5" id="KW-0812">Transmembrane</keyword>
<feature type="transmembrane region" description="Helical" evidence="5">
    <location>
        <begin position="125"/>
        <end position="147"/>
    </location>
</feature>
<proteinExistence type="predicted"/>
<feature type="transmembrane region" description="Helical" evidence="5">
    <location>
        <begin position="384"/>
        <end position="404"/>
    </location>
</feature>
<feature type="transmembrane region" description="Helical" evidence="5">
    <location>
        <begin position="52"/>
        <end position="69"/>
    </location>
</feature>
<evidence type="ECO:0008006" key="7">
    <source>
        <dbReference type="Google" id="ProtNLM"/>
    </source>
</evidence>
<name>A0A7S0FT91_9STRA</name>
<dbReference type="InterPro" id="IPR009447">
    <property type="entry name" value="PIGW/GWT1"/>
</dbReference>
<keyword evidence="4 5" id="KW-0472">Membrane</keyword>
<dbReference type="GO" id="GO:0006506">
    <property type="term" value="P:GPI anchor biosynthetic process"/>
    <property type="evidence" value="ECO:0007669"/>
    <property type="project" value="InterPro"/>
</dbReference>
<dbReference type="PIRSF" id="PIRSF017321">
    <property type="entry name" value="GWT1"/>
    <property type="match status" value="1"/>
</dbReference>
<evidence type="ECO:0000256" key="3">
    <source>
        <dbReference type="ARBA" id="ARBA00022989"/>
    </source>
</evidence>
<dbReference type="GO" id="GO:0032216">
    <property type="term" value="F:glucosaminyl-phosphatidylinositol O-acyltransferase activity"/>
    <property type="evidence" value="ECO:0007669"/>
    <property type="project" value="TreeGrafter"/>
</dbReference>
<dbReference type="GO" id="GO:0005783">
    <property type="term" value="C:endoplasmic reticulum"/>
    <property type="evidence" value="ECO:0007669"/>
    <property type="project" value="TreeGrafter"/>
</dbReference>
<evidence type="ECO:0000256" key="1">
    <source>
        <dbReference type="ARBA" id="ARBA00004141"/>
    </source>
</evidence>
<feature type="transmembrane region" description="Helical" evidence="5">
    <location>
        <begin position="159"/>
        <end position="180"/>
    </location>
</feature>
<dbReference type="Pfam" id="PF06423">
    <property type="entry name" value="GWT1"/>
    <property type="match status" value="1"/>
</dbReference>
<evidence type="ECO:0000256" key="2">
    <source>
        <dbReference type="ARBA" id="ARBA00022692"/>
    </source>
</evidence>
<dbReference type="AlphaFoldDB" id="A0A7S0FT91"/>
<dbReference type="EMBL" id="HBEJ01017295">
    <property type="protein sequence ID" value="CAD8378557.1"/>
    <property type="molecule type" value="Transcribed_RNA"/>
</dbReference>
<comment type="subcellular location">
    <subcellularLocation>
        <location evidence="1">Membrane</location>
        <topology evidence="1">Multi-pass membrane protein</topology>
    </subcellularLocation>
</comment>
<protein>
    <recommendedName>
        <fullName evidence="7">GPI-anchored wall transfer protein</fullName>
    </recommendedName>
</protein>
<dbReference type="PANTHER" id="PTHR20661:SF0">
    <property type="entry name" value="PHOSPHATIDYLINOSITOL-GLYCAN BIOSYNTHESIS CLASS W PROTEIN"/>
    <property type="match status" value="1"/>
</dbReference>
<gene>
    <name evidence="6" type="ORF">MPOL1434_LOCUS10092</name>
</gene>
<dbReference type="GO" id="GO:0072659">
    <property type="term" value="P:protein localization to plasma membrane"/>
    <property type="evidence" value="ECO:0007669"/>
    <property type="project" value="TreeGrafter"/>
</dbReference>
<feature type="transmembrane region" description="Helical" evidence="5">
    <location>
        <begin position="354"/>
        <end position="372"/>
    </location>
</feature>
<evidence type="ECO:0000313" key="6">
    <source>
        <dbReference type="EMBL" id="CAD8378557.1"/>
    </source>
</evidence>
<feature type="transmembrane region" description="Helical" evidence="5">
    <location>
        <begin position="75"/>
        <end position="96"/>
    </location>
</feature>
<keyword evidence="3 5" id="KW-1133">Transmembrane helix</keyword>
<accession>A0A7S0FT91</accession>
<feature type="transmembrane region" description="Helical" evidence="5">
    <location>
        <begin position="453"/>
        <end position="473"/>
    </location>
</feature>
<feature type="transmembrane region" description="Helical" evidence="5">
    <location>
        <begin position="424"/>
        <end position="441"/>
    </location>
</feature>
<sequence>MTTLKEQKEAFVTGHSGSTPGEVLLVCFSAPVGIFLFNEIQRSTKVLFGTNRPFLVAVESLVLLLPMAICQTSLLYPYGVALLGIEFILAFCLNFLSSAGTKRNCETNDSNKNGKAKKPKLPFLTAYRSTVSYLTFVAILAVDFYVFPRRFAKTETTGYGLMDLGAGSFIVSGGFVSWYARRSATSTSTSAQTVTASYWETIKPTLIRSIPLIVMGMIRLLTTKGLEYQEHVSEYGVHWNFFFTLNVVGIASTMARFDSLQILGPGNFKAYPWLLLVFHQAALSKYGMQTYIEEGGRQCAEKTSVVCNVFAANREGILGCVGYLSMFFISEDIAQYCIWDERFAKTPSQRGKRLSICCSILWAALWVLVSVLEIPVSRRSTNATFVIWTLAHNVTILLMMWIAFSLTNGSSVSPIFDAVNRHGLIVFILANLMTGLVNITINTLEVADGEALGVIFVYLFAVGSVALTVDWTLRSLLPARPKTKDE</sequence>
<evidence type="ECO:0000256" key="5">
    <source>
        <dbReference type="SAM" id="Phobius"/>
    </source>
</evidence>
<organism evidence="6">
    <name type="scientific">Minutocellus polymorphus</name>
    <dbReference type="NCBI Taxonomy" id="265543"/>
    <lineage>
        <taxon>Eukaryota</taxon>
        <taxon>Sar</taxon>
        <taxon>Stramenopiles</taxon>
        <taxon>Ochrophyta</taxon>
        <taxon>Bacillariophyta</taxon>
        <taxon>Mediophyceae</taxon>
        <taxon>Cymatosirophycidae</taxon>
        <taxon>Cymatosirales</taxon>
        <taxon>Cymatosiraceae</taxon>
        <taxon>Minutocellus</taxon>
    </lineage>
</organism>
<reference evidence="6" key="1">
    <citation type="submission" date="2021-01" db="EMBL/GenBank/DDBJ databases">
        <authorList>
            <person name="Corre E."/>
            <person name="Pelletier E."/>
            <person name="Niang G."/>
            <person name="Scheremetjew M."/>
            <person name="Finn R."/>
            <person name="Kale V."/>
            <person name="Holt S."/>
            <person name="Cochrane G."/>
            <person name="Meng A."/>
            <person name="Brown T."/>
            <person name="Cohen L."/>
        </authorList>
    </citation>
    <scope>NUCLEOTIDE SEQUENCE</scope>
    <source>
        <strain evidence="6">CCMP3303</strain>
    </source>
</reference>
<dbReference type="PANTHER" id="PTHR20661">
    <property type="entry name" value="PHOSPHATIDYLINOSITOL-GLYCAN BIOSYNTHESIS CLASS W PROTEIN"/>
    <property type="match status" value="1"/>
</dbReference>